<evidence type="ECO:0000256" key="1">
    <source>
        <dbReference type="SAM" id="MobiDB-lite"/>
    </source>
</evidence>
<protein>
    <submittedName>
        <fullName evidence="2">Uncharacterized protein</fullName>
    </submittedName>
</protein>
<dbReference type="Proteomes" id="UP001457282">
    <property type="component" value="Unassembled WGS sequence"/>
</dbReference>
<reference evidence="2 3" key="1">
    <citation type="journal article" date="2023" name="G3 (Bethesda)">
        <title>A chromosome-length genome assembly and annotation of blackberry (Rubus argutus, cv. 'Hillquist').</title>
        <authorList>
            <person name="Bruna T."/>
            <person name="Aryal R."/>
            <person name="Dudchenko O."/>
            <person name="Sargent D.J."/>
            <person name="Mead D."/>
            <person name="Buti M."/>
            <person name="Cavallini A."/>
            <person name="Hytonen T."/>
            <person name="Andres J."/>
            <person name="Pham M."/>
            <person name="Weisz D."/>
            <person name="Mascagni F."/>
            <person name="Usai G."/>
            <person name="Natali L."/>
            <person name="Bassil N."/>
            <person name="Fernandez G.E."/>
            <person name="Lomsadze A."/>
            <person name="Armour M."/>
            <person name="Olukolu B."/>
            <person name="Poorten T."/>
            <person name="Britton C."/>
            <person name="Davik J."/>
            <person name="Ashrafi H."/>
            <person name="Aiden E.L."/>
            <person name="Borodovsky M."/>
            <person name="Worthington M."/>
        </authorList>
    </citation>
    <scope>NUCLEOTIDE SEQUENCE [LARGE SCALE GENOMIC DNA]</scope>
    <source>
        <strain evidence="2">PI 553951</strain>
    </source>
</reference>
<name>A0AAW1X0K8_RUBAR</name>
<dbReference type="EMBL" id="JBEDUW010000005">
    <property type="protein sequence ID" value="KAK9929192.1"/>
    <property type="molecule type" value="Genomic_DNA"/>
</dbReference>
<evidence type="ECO:0000313" key="2">
    <source>
        <dbReference type="EMBL" id="KAK9929192.1"/>
    </source>
</evidence>
<evidence type="ECO:0000313" key="3">
    <source>
        <dbReference type="Proteomes" id="UP001457282"/>
    </source>
</evidence>
<keyword evidence="3" id="KW-1185">Reference proteome</keyword>
<comment type="caution">
    <text evidence="2">The sequence shown here is derived from an EMBL/GenBank/DDBJ whole genome shotgun (WGS) entry which is preliminary data.</text>
</comment>
<organism evidence="2 3">
    <name type="scientific">Rubus argutus</name>
    <name type="common">Southern blackberry</name>
    <dbReference type="NCBI Taxonomy" id="59490"/>
    <lineage>
        <taxon>Eukaryota</taxon>
        <taxon>Viridiplantae</taxon>
        <taxon>Streptophyta</taxon>
        <taxon>Embryophyta</taxon>
        <taxon>Tracheophyta</taxon>
        <taxon>Spermatophyta</taxon>
        <taxon>Magnoliopsida</taxon>
        <taxon>eudicotyledons</taxon>
        <taxon>Gunneridae</taxon>
        <taxon>Pentapetalae</taxon>
        <taxon>rosids</taxon>
        <taxon>fabids</taxon>
        <taxon>Rosales</taxon>
        <taxon>Rosaceae</taxon>
        <taxon>Rosoideae</taxon>
        <taxon>Rosoideae incertae sedis</taxon>
        <taxon>Rubus</taxon>
    </lineage>
</organism>
<sequence length="134" mass="15547">MAARGGRGKCENHMGDGESRDEELHALRRQVEKLSLLLECQDARRKQGGSRSGYSYHETDLGLSYKHRLHSSQRSKNRLWKIGTTRFQKWLEVARGACATQNELKDVEEYGLEVKEPIEFKEISNVKVNHMFHF</sequence>
<feature type="compositionally biased region" description="Basic and acidic residues" evidence="1">
    <location>
        <begin position="8"/>
        <end position="24"/>
    </location>
</feature>
<accession>A0AAW1X0K8</accession>
<dbReference type="AlphaFoldDB" id="A0AAW1X0K8"/>
<proteinExistence type="predicted"/>
<feature type="region of interest" description="Disordered" evidence="1">
    <location>
        <begin position="1"/>
        <end position="24"/>
    </location>
</feature>
<gene>
    <name evidence="2" type="ORF">M0R45_026298</name>
</gene>